<feature type="transmembrane region" description="Helical" evidence="1">
    <location>
        <begin position="34"/>
        <end position="57"/>
    </location>
</feature>
<comment type="caution">
    <text evidence="2">The sequence shown here is derived from an EMBL/GenBank/DDBJ whole genome shotgun (WGS) entry which is preliminary data.</text>
</comment>
<reference evidence="2 3" key="1">
    <citation type="submission" date="2024-07" db="EMBL/GenBank/DDBJ databases">
        <title>Uliginosibacterium flavum JJ3220;KACC:17644.</title>
        <authorList>
            <person name="Kim M.K."/>
        </authorList>
    </citation>
    <scope>NUCLEOTIDE SEQUENCE [LARGE SCALE GENOMIC DNA]</scope>
    <source>
        <strain evidence="2 3">KACC:17644</strain>
    </source>
</reference>
<accession>A0ABV2TNH4</accession>
<feature type="transmembrane region" description="Helical" evidence="1">
    <location>
        <begin position="63"/>
        <end position="83"/>
    </location>
</feature>
<gene>
    <name evidence="2" type="ORF">ABXR19_14890</name>
</gene>
<name>A0ABV2TNH4_9RHOO</name>
<proteinExistence type="predicted"/>
<evidence type="ECO:0000256" key="1">
    <source>
        <dbReference type="SAM" id="Phobius"/>
    </source>
</evidence>
<keyword evidence="3" id="KW-1185">Reference proteome</keyword>
<keyword evidence="1" id="KW-0812">Transmembrane</keyword>
<dbReference type="EMBL" id="JBEWZI010000017">
    <property type="protein sequence ID" value="MET7015472.1"/>
    <property type="molecule type" value="Genomic_DNA"/>
</dbReference>
<dbReference type="Proteomes" id="UP001549691">
    <property type="component" value="Unassembled WGS sequence"/>
</dbReference>
<sequence length="324" mass="35451">MAAVLARLRRQFRRWATRAKVPEAQPITLRQARVYVFPSRAGFALLLTLLLMFIAAVNYNLSLGYALTFFLGSVGVVHILHSWRSLTRLQISLQASDEAFAGGSAHWQISLINAQNISRPAIRVLDADGRELLCADLAPNATFSTRIALPCAQRGPLQPGQLTIETRQPLGWIRAWSYIEPYAPQLIFPTPAGSQALPLQAGEQADSGVGQILGQDDFAGLRGFHPGDSLRHVAWKQLASGRGMLTKIFASGQAPTCVLDWHALPPGMPLESRLSQLTQWILAARQSGARTTLILPNQRIGPGQDAIHHHTCLSRLALFEKIPG</sequence>
<evidence type="ECO:0000313" key="2">
    <source>
        <dbReference type="EMBL" id="MET7015472.1"/>
    </source>
</evidence>
<organism evidence="2 3">
    <name type="scientific">Uliginosibacterium flavum</name>
    <dbReference type="NCBI Taxonomy" id="1396831"/>
    <lineage>
        <taxon>Bacteria</taxon>
        <taxon>Pseudomonadati</taxon>
        <taxon>Pseudomonadota</taxon>
        <taxon>Betaproteobacteria</taxon>
        <taxon>Rhodocyclales</taxon>
        <taxon>Zoogloeaceae</taxon>
        <taxon>Uliginosibacterium</taxon>
    </lineage>
</organism>
<protein>
    <submittedName>
        <fullName evidence="2">DUF58 domain-containing protein</fullName>
    </submittedName>
</protein>
<keyword evidence="1" id="KW-0472">Membrane</keyword>
<dbReference type="RefSeq" id="WP_354601930.1">
    <property type="nucleotide sequence ID" value="NZ_JBEWZI010000017.1"/>
</dbReference>
<keyword evidence="1" id="KW-1133">Transmembrane helix</keyword>
<dbReference type="PANTHER" id="PTHR34351:SF1">
    <property type="entry name" value="SLR1927 PROTEIN"/>
    <property type="match status" value="1"/>
</dbReference>
<dbReference type="PANTHER" id="PTHR34351">
    <property type="entry name" value="SLR1927 PROTEIN-RELATED"/>
    <property type="match status" value="1"/>
</dbReference>
<evidence type="ECO:0000313" key="3">
    <source>
        <dbReference type="Proteomes" id="UP001549691"/>
    </source>
</evidence>